<evidence type="ECO:0008006" key="4">
    <source>
        <dbReference type="Google" id="ProtNLM"/>
    </source>
</evidence>
<organism evidence="2 3">
    <name type="scientific">Hibiscus sabdariffa</name>
    <name type="common">roselle</name>
    <dbReference type="NCBI Taxonomy" id="183260"/>
    <lineage>
        <taxon>Eukaryota</taxon>
        <taxon>Viridiplantae</taxon>
        <taxon>Streptophyta</taxon>
        <taxon>Embryophyta</taxon>
        <taxon>Tracheophyta</taxon>
        <taxon>Spermatophyta</taxon>
        <taxon>Magnoliopsida</taxon>
        <taxon>eudicotyledons</taxon>
        <taxon>Gunneridae</taxon>
        <taxon>Pentapetalae</taxon>
        <taxon>rosids</taxon>
        <taxon>malvids</taxon>
        <taxon>Malvales</taxon>
        <taxon>Malvaceae</taxon>
        <taxon>Malvoideae</taxon>
        <taxon>Hibiscus</taxon>
    </lineage>
</organism>
<dbReference type="PANTHER" id="PTHR31065:SF42">
    <property type="entry name" value="PLATZ TRANSCRIPTION FACTOR FAMILY PROTEIN"/>
    <property type="match status" value="1"/>
</dbReference>
<accession>A0ABR2C6A7</accession>
<feature type="compositionally biased region" description="Basic residues" evidence="1">
    <location>
        <begin position="107"/>
        <end position="119"/>
    </location>
</feature>
<evidence type="ECO:0000313" key="3">
    <source>
        <dbReference type="Proteomes" id="UP001472677"/>
    </source>
</evidence>
<evidence type="ECO:0000313" key="2">
    <source>
        <dbReference type="EMBL" id="KAK8514454.1"/>
    </source>
</evidence>
<proteinExistence type="predicted"/>
<keyword evidence="3" id="KW-1185">Reference proteome</keyword>
<reference evidence="2 3" key="1">
    <citation type="journal article" date="2024" name="G3 (Bethesda)">
        <title>Genome assembly of Hibiscus sabdariffa L. provides insights into metabolisms of medicinal natural products.</title>
        <authorList>
            <person name="Kim T."/>
        </authorList>
    </citation>
    <scope>NUCLEOTIDE SEQUENCE [LARGE SCALE GENOMIC DNA]</scope>
    <source>
        <strain evidence="2">TK-2024</strain>
        <tissue evidence="2">Old leaves</tissue>
    </source>
</reference>
<protein>
    <recommendedName>
        <fullName evidence="4">B box-type domain-containing protein</fullName>
    </recommendedName>
</protein>
<comment type="caution">
    <text evidence="2">The sequence shown here is derived from an EMBL/GenBank/DDBJ whole genome shotgun (WGS) entry which is preliminary data.</text>
</comment>
<dbReference type="Proteomes" id="UP001472677">
    <property type="component" value="Unassembled WGS sequence"/>
</dbReference>
<sequence>MKVPPWLESLLSTPFFTNCSRHRETSRNECNMYCLDCMNDAFCFYCRSSAHRDHLVIQKPVGSLSFLLFGMQGIRQKGNTSFVLSNRNNEEESREGRVEEMYNNRCKAHSNSRRRKGIPHRAPFGP</sequence>
<name>A0ABR2C6A7_9ROSI</name>
<feature type="region of interest" description="Disordered" evidence="1">
    <location>
        <begin position="107"/>
        <end position="126"/>
    </location>
</feature>
<dbReference type="PANTHER" id="PTHR31065">
    <property type="entry name" value="PLATZ TRANSCRIPTION FACTOR FAMILY PROTEIN"/>
    <property type="match status" value="1"/>
</dbReference>
<dbReference type="EMBL" id="JBBPBM010000067">
    <property type="protein sequence ID" value="KAK8514454.1"/>
    <property type="molecule type" value="Genomic_DNA"/>
</dbReference>
<evidence type="ECO:0000256" key="1">
    <source>
        <dbReference type="SAM" id="MobiDB-lite"/>
    </source>
</evidence>
<gene>
    <name evidence="2" type="ORF">V6N12_009160</name>
</gene>